<evidence type="ECO:0000256" key="6">
    <source>
        <dbReference type="ARBA" id="ARBA00023128"/>
    </source>
</evidence>
<evidence type="ECO:0000256" key="8">
    <source>
        <dbReference type="SAM" id="MobiDB-lite"/>
    </source>
</evidence>
<protein>
    <recommendedName>
        <fullName evidence="7">DNA damage-inducible transcript 4 protein</fullName>
    </recommendedName>
</protein>
<reference evidence="10" key="3">
    <citation type="journal article" date="2014" name="Nature">
        <title>Elephant shark genome provides unique insights into gnathostome evolution.</title>
        <authorList>
            <consortium name="International Elephant Shark Genome Sequencing Consortium"/>
            <person name="Venkatesh B."/>
            <person name="Lee A.P."/>
            <person name="Ravi V."/>
            <person name="Maurya A.K."/>
            <person name="Lian M.M."/>
            <person name="Swann J.B."/>
            <person name="Ohta Y."/>
            <person name="Flajnik M.F."/>
            <person name="Sutoh Y."/>
            <person name="Kasahara M."/>
            <person name="Hoon S."/>
            <person name="Gangu V."/>
            <person name="Roy S.W."/>
            <person name="Irimia M."/>
            <person name="Korzh V."/>
            <person name="Kondrychyn I."/>
            <person name="Lim Z.W."/>
            <person name="Tay B.H."/>
            <person name="Tohari S."/>
            <person name="Kong K.W."/>
            <person name="Ho S."/>
            <person name="Lorente-Galdos B."/>
            <person name="Quilez J."/>
            <person name="Marques-Bonet T."/>
            <person name="Raney B.J."/>
            <person name="Ingham P.W."/>
            <person name="Tay A."/>
            <person name="Hillier L.W."/>
            <person name="Minx P."/>
            <person name="Boehm T."/>
            <person name="Wilson R.K."/>
            <person name="Brenner S."/>
            <person name="Warren W.C."/>
        </authorList>
    </citation>
    <scope>NUCLEOTIDE SEQUENCE [LARGE SCALE GENOMIC DNA]</scope>
</reference>
<feature type="region of interest" description="Disordered" evidence="8">
    <location>
        <begin position="28"/>
        <end position="68"/>
    </location>
</feature>
<dbReference type="GO" id="GO:0071889">
    <property type="term" value="F:14-3-3 protein binding"/>
    <property type="evidence" value="ECO:0007669"/>
    <property type="project" value="TreeGrafter"/>
</dbReference>
<evidence type="ECO:0000256" key="5">
    <source>
        <dbReference type="ARBA" id="ARBA00022703"/>
    </source>
</evidence>
<evidence type="ECO:0000256" key="2">
    <source>
        <dbReference type="ARBA" id="ARBA00004496"/>
    </source>
</evidence>
<dbReference type="AlphaFoldDB" id="A0A4W3H646"/>
<dbReference type="GeneTree" id="ENSGT00530000063652"/>
<keyword evidence="5" id="KW-0053">Apoptosis</keyword>
<dbReference type="Pfam" id="PF07809">
    <property type="entry name" value="RTP801_C"/>
    <property type="match status" value="1"/>
</dbReference>
<evidence type="ECO:0000256" key="4">
    <source>
        <dbReference type="ARBA" id="ARBA00022490"/>
    </source>
</evidence>
<reference evidence="9" key="4">
    <citation type="submission" date="2025-08" db="UniProtKB">
        <authorList>
            <consortium name="Ensembl"/>
        </authorList>
    </citation>
    <scope>IDENTIFICATION</scope>
</reference>
<dbReference type="GO" id="GO:0032007">
    <property type="term" value="P:negative regulation of TOR signaling"/>
    <property type="evidence" value="ECO:0007669"/>
    <property type="project" value="TreeGrafter"/>
</dbReference>
<dbReference type="PANTHER" id="PTHR12478:SF7">
    <property type="entry name" value="DNA DAMAGE-INDUCIBLE TRANSCRIPT 4 PROTEIN"/>
    <property type="match status" value="1"/>
</dbReference>
<dbReference type="GO" id="GO:0005739">
    <property type="term" value="C:mitochondrion"/>
    <property type="evidence" value="ECO:0007669"/>
    <property type="project" value="UniProtKB-SubCell"/>
</dbReference>
<keyword evidence="4" id="KW-0963">Cytoplasm</keyword>
<comment type="similarity">
    <text evidence="3">Belongs to the DDIT4 family.</text>
</comment>
<dbReference type="GO" id="GO:0006915">
    <property type="term" value="P:apoptotic process"/>
    <property type="evidence" value="ECO:0007669"/>
    <property type="project" value="UniProtKB-KW"/>
</dbReference>
<evidence type="ECO:0000256" key="7">
    <source>
        <dbReference type="ARBA" id="ARBA00040168"/>
    </source>
</evidence>
<dbReference type="Ensembl" id="ENSCMIT00000005637.1">
    <property type="protein sequence ID" value="ENSCMIP00000005449.1"/>
    <property type="gene ID" value="ENSCMIG00000003158.1"/>
</dbReference>
<accession>A0A4W3H646</accession>
<dbReference type="InterPro" id="IPR012918">
    <property type="entry name" value="RTP801-like"/>
</dbReference>
<gene>
    <name evidence="9" type="primary">ddit4</name>
</gene>
<dbReference type="Proteomes" id="UP000314986">
    <property type="component" value="Unassembled WGS sequence"/>
</dbReference>
<evidence type="ECO:0000313" key="9">
    <source>
        <dbReference type="Ensembl" id="ENSCMIP00000005449.1"/>
    </source>
</evidence>
<dbReference type="GO" id="GO:0001666">
    <property type="term" value="P:response to hypoxia"/>
    <property type="evidence" value="ECO:0007669"/>
    <property type="project" value="TreeGrafter"/>
</dbReference>
<evidence type="ECO:0000256" key="1">
    <source>
        <dbReference type="ARBA" id="ARBA00004173"/>
    </source>
</evidence>
<reference evidence="9" key="5">
    <citation type="submission" date="2025-09" db="UniProtKB">
        <authorList>
            <consortium name="Ensembl"/>
        </authorList>
    </citation>
    <scope>IDENTIFICATION</scope>
</reference>
<keyword evidence="6" id="KW-0496">Mitochondrion</keyword>
<organism evidence="9 10">
    <name type="scientific">Callorhinchus milii</name>
    <name type="common">Ghost shark</name>
    <dbReference type="NCBI Taxonomy" id="7868"/>
    <lineage>
        <taxon>Eukaryota</taxon>
        <taxon>Metazoa</taxon>
        <taxon>Chordata</taxon>
        <taxon>Craniata</taxon>
        <taxon>Vertebrata</taxon>
        <taxon>Chondrichthyes</taxon>
        <taxon>Holocephali</taxon>
        <taxon>Chimaeriformes</taxon>
        <taxon>Callorhinchidae</taxon>
        <taxon>Callorhinchus</taxon>
    </lineage>
</organism>
<dbReference type="OMA" id="FFDPMEE"/>
<evidence type="ECO:0000313" key="10">
    <source>
        <dbReference type="Proteomes" id="UP000314986"/>
    </source>
</evidence>
<dbReference type="PANTHER" id="PTHR12478">
    <property type="entry name" value="DNA-DAMAGE-INDUCIBLE TRANSCRIPT 4 PROTEIN DDIT4"/>
    <property type="match status" value="1"/>
</dbReference>
<dbReference type="InParanoid" id="A0A4W3H646"/>
<keyword evidence="10" id="KW-1185">Reference proteome</keyword>
<dbReference type="Gene3D" id="3.90.470.40">
    <property type="entry name" value="RTP801-like"/>
    <property type="match status" value="1"/>
</dbReference>
<dbReference type="InterPro" id="IPR038281">
    <property type="entry name" value="RTP801-like_C_sf"/>
</dbReference>
<reference evidence="10" key="1">
    <citation type="journal article" date="2006" name="Science">
        <title>Ancient noncoding elements conserved in the human genome.</title>
        <authorList>
            <person name="Venkatesh B."/>
            <person name="Kirkness E.F."/>
            <person name="Loh Y.H."/>
            <person name="Halpern A.L."/>
            <person name="Lee A.P."/>
            <person name="Johnson J."/>
            <person name="Dandona N."/>
            <person name="Viswanathan L.D."/>
            <person name="Tay A."/>
            <person name="Venter J.C."/>
            <person name="Strausberg R.L."/>
            <person name="Brenner S."/>
        </authorList>
    </citation>
    <scope>NUCLEOTIDE SEQUENCE [LARGE SCALE GENOMIC DNA]</scope>
</reference>
<proteinExistence type="inferred from homology"/>
<dbReference type="STRING" id="7868.ENSCMIP00000005449"/>
<name>A0A4W3H646_CALMI</name>
<reference evidence="10" key="2">
    <citation type="journal article" date="2007" name="PLoS Biol.">
        <title>Survey sequencing and comparative analysis of the elephant shark (Callorhinchus milii) genome.</title>
        <authorList>
            <person name="Venkatesh B."/>
            <person name="Kirkness E.F."/>
            <person name="Loh Y.H."/>
            <person name="Halpern A.L."/>
            <person name="Lee A.P."/>
            <person name="Johnson J."/>
            <person name="Dandona N."/>
            <person name="Viswanathan L.D."/>
            <person name="Tay A."/>
            <person name="Venter J.C."/>
            <person name="Strausberg R.L."/>
            <person name="Brenner S."/>
        </authorList>
    </citation>
    <scope>NUCLEOTIDE SEQUENCE [LARGE SCALE GENOMIC DNA]</scope>
</reference>
<comment type="subcellular location">
    <subcellularLocation>
        <location evidence="2">Cytoplasm</location>
    </subcellularLocation>
    <subcellularLocation>
        <location evidence="1">Mitochondrion</location>
    </subcellularLocation>
</comment>
<sequence length="232" mass="25477">MCNGRAVAPPPPLPSSWGKLLQRIADLTGSSVPHPNLPPARPEHKGSVCDTGADNASDTDSGKSKPPYNPLPHSIIHIYICDSIVDDPFEEPLCADVLQLIEQSLMEAKRGALRCFKLLIPDQLTARVAEDLLRLASSEPCGLRGAVIDLNVEDDKLFRNVDRFAVDGSLSPTFELTLVLRLEAGLWPKIQDLFTSGPSFTPGFRRALRLSPGFRIIKRKLYSPTELVIEQC</sequence>
<evidence type="ECO:0000256" key="3">
    <source>
        <dbReference type="ARBA" id="ARBA00010670"/>
    </source>
</evidence>